<dbReference type="Proteomes" id="UP001596169">
    <property type="component" value="Unassembled WGS sequence"/>
</dbReference>
<organism evidence="4 5">
    <name type="scientific">Citrobacter bitternis</name>
    <dbReference type="NCBI Taxonomy" id="1585982"/>
    <lineage>
        <taxon>Bacteria</taxon>
        <taxon>Pseudomonadati</taxon>
        <taxon>Pseudomonadota</taxon>
        <taxon>Gammaproteobacteria</taxon>
        <taxon>Enterobacterales</taxon>
        <taxon>Enterobacteriaceae</taxon>
        <taxon>Citrobacter</taxon>
    </lineage>
</organism>
<keyword evidence="5" id="KW-1185">Reference proteome</keyword>
<feature type="signal peptide" evidence="3">
    <location>
        <begin position="1"/>
        <end position="26"/>
    </location>
</feature>
<comment type="caution">
    <text evidence="4">The sequence shown here is derived from an EMBL/GenBank/DDBJ whole genome shotgun (WGS) entry which is preliminary data.</text>
</comment>
<gene>
    <name evidence="4" type="ORF">ACFPZP_18940</name>
</gene>
<dbReference type="PIRSF" id="PIRSF002825">
    <property type="entry name" value="CfbpA"/>
    <property type="match status" value="1"/>
</dbReference>
<dbReference type="SUPFAM" id="SSF53850">
    <property type="entry name" value="Periplasmic binding protein-like II"/>
    <property type="match status" value="1"/>
</dbReference>
<sequence>MKNRFSAMCSIALVISSVFAGSSAFAADNDDGIVIYNAQHENLVQSWVDGFTKETGIKVTLRNGGDTELGNQLVQEGSVSPADVFLTENSPAMTLVDNANLFAPLDADTLKQVPAAYRPAHGRWIGIAARSTVFVYNPSKISPAQVPTSLMDLAKPEWKGRWAASPSGADFQAIVSAMLALKGEPATLDWLKAMKTNFVAYKGNSTVLKAVNAGQIDSGVIYHYYYFVDQAKTGENSKNTQLHYFKHQDPGAFVSISGGGVLASSKHKAQAQAFIKWITGKTGQDILRTNNAFEYAVGVNAASNEKLVPLNKLEAPKVEPSTLNSKKVTELMTQAGIL</sequence>
<evidence type="ECO:0000313" key="5">
    <source>
        <dbReference type="Proteomes" id="UP001596169"/>
    </source>
</evidence>
<dbReference type="InterPro" id="IPR026045">
    <property type="entry name" value="Ferric-bd"/>
</dbReference>
<dbReference type="Gene3D" id="3.40.190.10">
    <property type="entry name" value="Periplasmic binding protein-like II"/>
    <property type="match status" value="2"/>
</dbReference>
<dbReference type="Pfam" id="PF13343">
    <property type="entry name" value="SBP_bac_6"/>
    <property type="match status" value="1"/>
</dbReference>
<evidence type="ECO:0000256" key="1">
    <source>
        <dbReference type="ARBA" id="ARBA00008520"/>
    </source>
</evidence>
<evidence type="ECO:0000313" key="4">
    <source>
        <dbReference type="EMBL" id="MFC6123126.1"/>
    </source>
</evidence>
<proteinExistence type="inferred from homology"/>
<protein>
    <submittedName>
        <fullName evidence="4">Iron ABC transporter substrate-binding protein</fullName>
    </submittedName>
</protein>
<keyword evidence="2 3" id="KW-0732">Signal</keyword>
<evidence type="ECO:0000256" key="2">
    <source>
        <dbReference type="ARBA" id="ARBA00022729"/>
    </source>
</evidence>
<accession>A0ABW1Q4U7</accession>
<dbReference type="PANTHER" id="PTHR30006:SF15">
    <property type="entry name" value="IRON-UTILIZATION PERIPLASMIC PROTEIN"/>
    <property type="match status" value="1"/>
</dbReference>
<reference evidence="5" key="1">
    <citation type="journal article" date="2019" name="Int. J. Syst. Evol. Microbiol.">
        <title>The Global Catalogue of Microorganisms (GCM) 10K type strain sequencing project: providing services to taxonomists for standard genome sequencing and annotation.</title>
        <authorList>
            <consortium name="The Broad Institute Genomics Platform"/>
            <consortium name="The Broad Institute Genome Sequencing Center for Infectious Disease"/>
            <person name="Wu L."/>
            <person name="Ma J."/>
        </authorList>
    </citation>
    <scope>NUCLEOTIDE SEQUENCE [LARGE SCALE GENOMIC DNA]</scope>
    <source>
        <strain evidence="5">JCM30009</strain>
    </source>
</reference>
<feature type="chain" id="PRO_5046714330" evidence="3">
    <location>
        <begin position="27"/>
        <end position="338"/>
    </location>
</feature>
<dbReference type="CDD" id="cd13543">
    <property type="entry name" value="PBP2_Fbp"/>
    <property type="match status" value="1"/>
</dbReference>
<name>A0ABW1Q4U7_9ENTR</name>
<evidence type="ECO:0000256" key="3">
    <source>
        <dbReference type="SAM" id="SignalP"/>
    </source>
</evidence>
<dbReference type="PANTHER" id="PTHR30006">
    <property type="entry name" value="THIAMINE-BINDING PERIPLASMIC PROTEIN-RELATED"/>
    <property type="match status" value="1"/>
</dbReference>
<dbReference type="RefSeq" id="WP_108701869.1">
    <property type="nucleotide sequence ID" value="NZ_JBHSRG010000011.1"/>
</dbReference>
<dbReference type="EMBL" id="JBHSRG010000011">
    <property type="protein sequence ID" value="MFC6123126.1"/>
    <property type="molecule type" value="Genomic_DNA"/>
</dbReference>
<comment type="similarity">
    <text evidence="1">Belongs to the bacterial solute-binding protein 1 family.</text>
</comment>